<evidence type="ECO:0000256" key="6">
    <source>
        <dbReference type="ARBA" id="ARBA00023033"/>
    </source>
</evidence>
<evidence type="ECO:0000313" key="8">
    <source>
        <dbReference type="EMBL" id="KAA0150338.1"/>
    </source>
</evidence>
<reference evidence="11 12" key="1">
    <citation type="submission" date="2019-07" db="EMBL/GenBank/DDBJ databases">
        <title>Genomes of Cafeteria roenbergensis.</title>
        <authorList>
            <person name="Fischer M.G."/>
            <person name="Hackl T."/>
            <person name="Roman M."/>
        </authorList>
    </citation>
    <scope>NUCLEOTIDE SEQUENCE [LARGE SCALE GENOMIC DNA]</scope>
    <source>
        <strain evidence="8 12">BVI</strain>
        <strain evidence="9 13">Cflag</strain>
        <strain evidence="10 11">E4-10P</strain>
    </source>
</reference>
<dbReference type="GO" id="GO:0006744">
    <property type="term" value="P:ubiquinone biosynthetic process"/>
    <property type="evidence" value="ECO:0007669"/>
    <property type="project" value="InterPro"/>
</dbReference>
<keyword evidence="12" id="KW-1185">Reference proteome</keyword>
<keyword evidence="3" id="KW-0285">Flavoprotein</keyword>
<dbReference type="AlphaFoldDB" id="A0A5A8CBV5"/>
<keyword evidence="6" id="KW-0503">Monooxygenase</keyword>
<dbReference type="Proteomes" id="UP000325113">
    <property type="component" value="Unassembled WGS sequence"/>
</dbReference>
<dbReference type="EMBL" id="VLTO01000030">
    <property type="protein sequence ID" value="KAA0173674.1"/>
    <property type="molecule type" value="Genomic_DNA"/>
</dbReference>
<evidence type="ECO:0000313" key="13">
    <source>
        <dbReference type="Proteomes" id="UP000325113"/>
    </source>
</evidence>
<dbReference type="OrthoDB" id="683240at2759"/>
<dbReference type="PROSITE" id="PS01304">
    <property type="entry name" value="UBIH"/>
    <property type="match status" value="1"/>
</dbReference>
<gene>
    <name evidence="10" type="ORF">FNF27_04824</name>
    <name evidence="8" type="ORF">FNF29_05350</name>
    <name evidence="9" type="ORF">FNF31_04419</name>
</gene>
<name>A0A5A8CBV5_CAFRO</name>
<proteinExistence type="inferred from homology"/>
<dbReference type="EMBL" id="VLTN01000035">
    <property type="protein sequence ID" value="KAA0150338.1"/>
    <property type="molecule type" value="Genomic_DNA"/>
</dbReference>
<dbReference type="PANTHER" id="PTHR43876">
    <property type="entry name" value="UBIQUINONE BIOSYNTHESIS MONOOXYGENASE COQ6, MITOCHONDRIAL"/>
    <property type="match status" value="1"/>
</dbReference>
<dbReference type="Proteomes" id="UP000322899">
    <property type="component" value="Unassembled WGS sequence"/>
</dbReference>
<evidence type="ECO:0000256" key="2">
    <source>
        <dbReference type="ARBA" id="ARBA00005349"/>
    </source>
</evidence>
<dbReference type="InterPro" id="IPR002938">
    <property type="entry name" value="FAD-bd"/>
</dbReference>
<dbReference type="Pfam" id="PF01494">
    <property type="entry name" value="FAD_binding_3"/>
    <property type="match status" value="1"/>
</dbReference>
<evidence type="ECO:0000313" key="10">
    <source>
        <dbReference type="EMBL" id="KAA0173674.1"/>
    </source>
</evidence>
<dbReference type="InterPro" id="IPR018168">
    <property type="entry name" value="Ubi_Hdrlase_CS"/>
</dbReference>
<protein>
    <recommendedName>
        <fullName evidence="7">FAD-binding domain-containing protein</fullName>
    </recommendedName>
</protein>
<evidence type="ECO:0000313" key="11">
    <source>
        <dbReference type="Proteomes" id="UP000322899"/>
    </source>
</evidence>
<dbReference type="GO" id="GO:0005739">
    <property type="term" value="C:mitochondrion"/>
    <property type="evidence" value="ECO:0007669"/>
    <property type="project" value="TreeGrafter"/>
</dbReference>
<dbReference type="Proteomes" id="UP000323011">
    <property type="component" value="Unassembled WGS sequence"/>
</dbReference>
<evidence type="ECO:0000313" key="12">
    <source>
        <dbReference type="Proteomes" id="UP000323011"/>
    </source>
</evidence>
<comment type="caution">
    <text evidence="8">The sequence shown here is derived from an EMBL/GenBank/DDBJ whole genome shotgun (WGS) entry which is preliminary data.</text>
</comment>
<evidence type="ECO:0000313" key="9">
    <source>
        <dbReference type="EMBL" id="KAA0160253.1"/>
    </source>
</evidence>
<evidence type="ECO:0000259" key="7">
    <source>
        <dbReference type="Pfam" id="PF01494"/>
    </source>
</evidence>
<organism evidence="8 12">
    <name type="scientific">Cafeteria roenbergensis</name>
    <name type="common">Marine flagellate</name>
    <dbReference type="NCBI Taxonomy" id="33653"/>
    <lineage>
        <taxon>Eukaryota</taxon>
        <taxon>Sar</taxon>
        <taxon>Stramenopiles</taxon>
        <taxon>Bigyra</taxon>
        <taxon>Opalozoa</taxon>
        <taxon>Bicosoecida</taxon>
        <taxon>Cafeteriaceae</taxon>
        <taxon>Cafeteria</taxon>
    </lineage>
</organism>
<evidence type="ECO:0000256" key="5">
    <source>
        <dbReference type="ARBA" id="ARBA00023002"/>
    </source>
</evidence>
<dbReference type="OMA" id="VKQMQVW"/>
<dbReference type="GO" id="GO:0004497">
    <property type="term" value="F:monooxygenase activity"/>
    <property type="evidence" value="ECO:0007669"/>
    <property type="project" value="UniProtKB-KW"/>
</dbReference>
<accession>A0A5A8CBV5</accession>
<dbReference type="InterPro" id="IPR051205">
    <property type="entry name" value="UbiH/COQ6_monooxygenase"/>
</dbReference>
<dbReference type="Gene3D" id="3.50.50.60">
    <property type="entry name" value="FAD/NAD(P)-binding domain"/>
    <property type="match status" value="2"/>
</dbReference>
<keyword evidence="5" id="KW-0560">Oxidoreductase</keyword>
<evidence type="ECO:0000256" key="4">
    <source>
        <dbReference type="ARBA" id="ARBA00022827"/>
    </source>
</evidence>
<dbReference type="NCBIfam" id="TIGR01988">
    <property type="entry name" value="Ubi-OHases"/>
    <property type="match status" value="1"/>
</dbReference>
<dbReference type="InterPro" id="IPR036188">
    <property type="entry name" value="FAD/NAD-bd_sf"/>
</dbReference>
<feature type="domain" description="FAD-binding" evidence="7">
    <location>
        <begin position="298"/>
        <end position="385"/>
    </location>
</feature>
<dbReference type="GO" id="GO:0071949">
    <property type="term" value="F:FAD binding"/>
    <property type="evidence" value="ECO:0007669"/>
    <property type="project" value="InterPro"/>
</dbReference>
<comment type="cofactor">
    <cofactor evidence="1">
        <name>FAD</name>
        <dbReference type="ChEBI" id="CHEBI:57692"/>
    </cofactor>
</comment>
<comment type="similarity">
    <text evidence="2">Belongs to the UbiH/COQ6 family.</text>
</comment>
<dbReference type="PANTHER" id="PTHR43876:SF7">
    <property type="entry name" value="UBIQUINONE BIOSYNTHESIS MONOOXYGENASE COQ6, MITOCHONDRIAL"/>
    <property type="match status" value="1"/>
</dbReference>
<dbReference type="SUPFAM" id="SSF51905">
    <property type="entry name" value="FAD/NAD(P)-binding domain"/>
    <property type="match status" value="1"/>
</dbReference>
<sequence>MPGARIGVVEPNPPPELDELRSLVDPDIRVFAITPASGRILDSCRVWEDIADVRAPAFTRMQVWESVGSGYVRFGSDGQGALGFVAENRVLGSAVYDRLRALATGASGLRLFEGTTLKSLSLPPHSPGAALGSPPQELARVETADGRVVRARLVVGADGGGSVTRSLAGVGSWAKDYEQHGVVASVRLAGDNQRTAWQRFLPAGPLALLPLWNDMSSIVWSVPPAEAARLKALPGPDLAAEINAAFAQQGSAQDAAAAASQGGAVDLFTKGAVKLSRAMQGAAHTVTRAEPMGTPPLVTEVVGGAASFPLRMAGANEYARSRLALVGDAAHTVHPLAGQGLNLGLGDADALARTLARGAEAGRDVGSLSLLREYDGERRAQVQGMQTALDVIKAVFAAGGHRPGVPSAVRTAGMSAIHALGPLKNEMAAFAMGSDSSAAAKVVGSVGAFLSPSLSTPFGSGR</sequence>
<dbReference type="GO" id="GO:0016705">
    <property type="term" value="F:oxidoreductase activity, acting on paired donors, with incorporation or reduction of molecular oxygen"/>
    <property type="evidence" value="ECO:0007669"/>
    <property type="project" value="InterPro"/>
</dbReference>
<evidence type="ECO:0000256" key="3">
    <source>
        <dbReference type="ARBA" id="ARBA00022630"/>
    </source>
</evidence>
<keyword evidence="4" id="KW-0274">FAD</keyword>
<dbReference type="InterPro" id="IPR010971">
    <property type="entry name" value="UbiH/COQ6"/>
</dbReference>
<evidence type="ECO:0000256" key="1">
    <source>
        <dbReference type="ARBA" id="ARBA00001974"/>
    </source>
</evidence>
<dbReference type="EMBL" id="VLTM01000046">
    <property type="protein sequence ID" value="KAA0160253.1"/>
    <property type="molecule type" value="Genomic_DNA"/>
</dbReference>